<protein>
    <submittedName>
        <fullName evidence="2">Acyl dehydratase</fullName>
    </submittedName>
</protein>
<comment type="caution">
    <text evidence="2">The sequence shown here is derived from an EMBL/GenBank/DDBJ whole genome shotgun (WGS) entry which is preliminary data.</text>
</comment>
<dbReference type="CDD" id="cd03450">
    <property type="entry name" value="NodN"/>
    <property type="match status" value="1"/>
</dbReference>
<dbReference type="InterPro" id="IPR029069">
    <property type="entry name" value="HotDog_dom_sf"/>
</dbReference>
<gene>
    <name evidence="2" type="ORF">FHR70_003313</name>
</gene>
<dbReference type="Pfam" id="PF01575">
    <property type="entry name" value="MaoC_dehydratas"/>
    <property type="match status" value="1"/>
</dbReference>
<evidence type="ECO:0000259" key="1">
    <source>
        <dbReference type="Pfam" id="PF01575"/>
    </source>
</evidence>
<accession>A0A7W4VN55</accession>
<dbReference type="RefSeq" id="WP_183452038.1">
    <property type="nucleotide sequence ID" value="NZ_JACHWB010000004.1"/>
</dbReference>
<evidence type="ECO:0000313" key="3">
    <source>
        <dbReference type="Proteomes" id="UP000532010"/>
    </source>
</evidence>
<dbReference type="InterPro" id="IPR039375">
    <property type="entry name" value="NodN-like"/>
</dbReference>
<sequence>MNVHAPLSVSIDDLKSRIGQELGVSSWKVIDQDRIDRFATVTEDLQFIHVDPERALAETPFGGTIAHGFLTLSLLSAMGQEALPTIRNRTMGINYGLERVRFLSPVPVGARVRGRFILSEVSMRSATQAMLRYQVTVEIEGAEKPALAAEWLTLAVLG</sequence>
<dbReference type="EMBL" id="JACHWB010000004">
    <property type="protein sequence ID" value="MBB3020232.1"/>
    <property type="molecule type" value="Genomic_DNA"/>
</dbReference>
<dbReference type="Proteomes" id="UP000532010">
    <property type="component" value="Unassembled WGS sequence"/>
</dbReference>
<dbReference type="AlphaFoldDB" id="A0A7W4VN55"/>
<dbReference type="InterPro" id="IPR002539">
    <property type="entry name" value="MaoC-like_dom"/>
</dbReference>
<dbReference type="PANTHER" id="PTHR42993:SF1">
    <property type="entry name" value="MAOC-LIKE DEHYDRATASE DOMAIN-CONTAINING PROTEIN"/>
    <property type="match status" value="1"/>
</dbReference>
<name>A0A7W4VN55_9HYPH</name>
<keyword evidence="3" id="KW-1185">Reference proteome</keyword>
<dbReference type="Gene3D" id="3.10.129.10">
    <property type="entry name" value="Hotdog Thioesterase"/>
    <property type="match status" value="1"/>
</dbReference>
<feature type="domain" description="MaoC-like" evidence="1">
    <location>
        <begin position="15"/>
        <end position="127"/>
    </location>
</feature>
<dbReference type="PANTHER" id="PTHR42993">
    <property type="entry name" value="MAOC-LIKE DEHYDRATASE DOMAIN-CONTAINING PROTEIN"/>
    <property type="match status" value="1"/>
</dbReference>
<organism evidence="2 3">
    <name type="scientific">Microvirga lupini</name>
    <dbReference type="NCBI Taxonomy" id="420324"/>
    <lineage>
        <taxon>Bacteria</taxon>
        <taxon>Pseudomonadati</taxon>
        <taxon>Pseudomonadota</taxon>
        <taxon>Alphaproteobacteria</taxon>
        <taxon>Hyphomicrobiales</taxon>
        <taxon>Methylobacteriaceae</taxon>
        <taxon>Microvirga</taxon>
    </lineage>
</organism>
<evidence type="ECO:0000313" key="2">
    <source>
        <dbReference type="EMBL" id="MBB3020232.1"/>
    </source>
</evidence>
<dbReference type="SUPFAM" id="SSF54637">
    <property type="entry name" value="Thioesterase/thiol ester dehydrase-isomerase"/>
    <property type="match status" value="1"/>
</dbReference>
<proteinExistence type="predicted"/>
<reference evidence="2 3" key="1">
    <citation type="submission" date="2020-08" db="EMBL/GenBank/DDBJ databases">
        <title>The Agave Microbiome: Exploring the role of microbial communities in plant adaptations to desert environments.</title>
        <authorList>
            <person name="Partida-Martinez L.P."/>
        </authorList>
    </citation>
    <scope>NUCLEOTIDE SEQUENCE [LARGE SCALE GENOMIC DNA]</scope>
    <source>
        <strain evidence="2 3">AT3.9</strain>
    </source>
</reference>